<sequence length="71" mass="7605">MSEATDVAAAASSRDPAVGLAAVAALRRLAESLEELQVANARAQGWSWQQIADSLAVSRQAVHKKYRRIVS</sequence>
<reference evidence="2" key="1">
    <citation type="submission" date="2023-07" db="EMBL/GenBank/DDBJ databases">
        <title>30 novel species of actinomycetes from the DSMZ collection.</title>
        <authorList>
            <person name="Nouioui I."/>
        </authorList>
    </citation>
    <scope>NUCLEOTIDE SEQUENCE [LARGE SCALE GENOMIC DNA]</scope>
    <source>
        <strain evidence="2">DSM 45834</strain>
    </source>
</reference>
<dbReference type="SUPFAM" id="SSF46894">
    <property type="entry name" value="C-terminal effector domain of the bipartite response regulators"/>
    <property type="match status" value="1"/>
</dbReference>
<protein>
    <submittedName>
        <fullName evidence="1">Helix-turn-helix domain-containing protein</fullName>
    </submittedName>
</protein>
<dbReference type="EMBL" id="JAVREJ010000010">
    <property type="protein sequence ID" value="MDT0350957.1"/>
    <property type="molecule type" value="Genomic_DNA"/>
</dbReference>
<evidence type="ECO:0000313" key="2">
    <source>
        <dbReference type="Proteomes" id="UP001183202"/>
    </source>
</evidence>
<accession>A0ABU2NAI6</accession>
<evidence type="ECO:0000313" key="1">
    <source>
        <dbReference type="EMBL" id="MDT0350957.1"/>
    </source>
</evidence>
<dbReference type="Gene3D" id="1.10.10.10">
    <property type="entry name" value="Winged helix-like DNA-binding domain superfamily/Winged helix DNA-binding domain"/>
    <property type="match status" value="1"/>
</dbReference>
<dbReference type="Proteomes" id="UP001183202">
    <property type="component" value="Unassembled WGS sequence"/>
</dbReference>
<dbReference type="Pfam" id="PF13384">
    <property type="entry name" value="HTH_23"/>
    <property type="match status" value="1"/>
</dbReference>
<organism evidence="1 2">
    <name type="scientific">Pseudonocardia charpentierae</name>
    <dbReference type="NCBI Taxonomy" id="3075545"/>
    <lineage>
        <taxon>Bacteria</taxon>
        <taxon>Bacillati</taxon>
        <taxon>Actinomycetota</taxon>
        <taxon>Actinomycetes</taxon>
        <taxon>Pseudonocardiales</taxon>
        <taxon>Pseudonocardiaceae</taxon>
        <taxon>Pseudonocardia</taxon>
    </lineage>
</organism>
<gene>
    <name evidence="1" type="ORF">RM445_15605</name>
</gene>
<dbReference type="InterPro" id="IPR016032">
    <property type="entry name" value="Sig_transdc_resp-reg_C-effctor"/>
</dbReference>
<proteinExistence type="predicted"/>
<keyword evidence="2" id="KW-1185">Reference proteome</keyword>
<comment type="caution">
    <text evidence="1">The sequence shown here is derived from an EMBL/GenBank/DDBJ whole genome shotgun (WGS) entry which is preliminary data.</text>
</comment>
<name>A0ABU2NAI6_9PSEU</name>
<dbReference type="RefSeq" id="WP_311557030.1">
    <property type="nucleotide sequence ID" value="NZ_JAVREJ010000010.1"/>
</dbReference>
<dbReference type="InterPro" id="IPR036388">
    <property type="entry name" value="WH-like_DNA-bd_sf"/>
</dbReference>